<proteinExistence type="predicted"/>
<gene>
    <name evidence="1" type="ORF">NSMM_400084</name>
</gene>
<name>A0A1G5SEH8_9PROT</name>
<evidence type="ECO:0000313" key="2">
    <source>
        <dbReference type="Proteomes" id="UP000198729"/>
    </source>
</evidence>
<sequence length="68" mass="7462">MLPAKLDQITLLQKSKLSQEHQAVEHAEAFTQTRRAHSTVESAINALEMPVSANVWIMASMASSVTLL</sequence>
<protein>
    <submittedName>
        <fullName evidence="1">Uncharacterized protein</fullName>
    </submittedName>
</protein>
<organism evidence="1 2">
    <name type="scientific">Nitrosomonas mobilis</name>
    <dbReference type="NCBI Taxonomy" id="51642"/>
    <lineage>
        <taxon>Bacteria</taxon>
        <taxon>Pseudomonadati</taxon>
        <taxon>Pseudomonadota</taxon>
        <taxon>Betaproteobacteria</taxon>
        <taxon>Nitrosomonadales</taxon>
        <taxon>Nitrosomonadaceae</taxon>
        <taxon>Nitrosomonas</taxon>
    </lineage>
</organism>
<reference evidence="1 2" key="1">
    <citation type="submission" date="2016-10" db="EMBL/GenBank/DDBJ databases">
        <authorList>
            <person name="de Groot N.N."/>
        </authorList>
    </citation>
    <scope>NUCLEOTIDE SEQUENCE [LARGE SCALE GENOMIC DNA]</scope>
    <source>
        <strain evidence="1">1</strain>
    </source>
</reference>
<dbReference type="RefSeq" id="WP_090286041.1">
    <property type="nucleotide sequence ID" value="NZ_FMWO01000048.1"/>
</dbReference>
<dbReference type="AlphaFoldDB" id="A0A1G5SEH8"/>
<dbReference type="OrthoDB" id="8549685at2"/>
<accession>A0A1G5SEH8</accession>
<dbReference type="EMBL" id="FMWO01000048">
    <property type="protein sequence ID" value="SCZ85606.1"/>
    <property type="molecule type" value="Genomic_DNA"/>
</dbReference>
<keyword evidence="2" id="KW-1185">Reference proteome</keyword>
<evidence type="ECO:0000313" key="1">
    <source>
        <dbReference type="EMBL" id="SCZ85606.1"/>
    </source>
</evidence>
<dbReference type="Proteomes" id="UP000198729">
    <property type="component" value="Unassembled WGS sequence"/>
</dbReference>